<dbReference type="PANTHER" id="PTHR11787">
    <property type="entry name" value="RAB GDP-DISSOCIATION INHIBITOR"/>
    <property type="match status" value="1"/>
</dbReference>
<dbReference type="PRINTS" id="PR00894">
    <property type="entry name" value="YEASTMRS6P"/>
</dbReference>
<feature type="region of interest" description="Disordered" evidence="3">
    <location>
        <begin position="500"/>
        <end position="543"/>
    </location>
</feature>
<dbReference type="Gene3D" id="3.50.50.60">
    <property type="entry name" value="FAD/NAD(P)-binding domain"/>
    <property type="match status" value="2"/>
</dbReference>
<dbReference type="Proteomes" id="UP001498771">
    <property type="component" value="Unassembled WGS sequence"/>
</dbReference>
<dbReference type="Pfam" id="PF00996">
    <property type="entry name" value="GDI"/>
    <property type="match status" value="1"/>
</dbReference>
<dbReference type="GeneID" id="90037216"/>
<dbReference type="EMBL" id="JBBJBU010000001">
    <property type="protein sequence ID" value="KAK7208001.1"/>
    <property type="molecule type" value="Genomic_DNA"/>
</dbReference>
<reference evidence="4 5" key="1">
    <citation type="submission" date="2024-03" db="EMBL/GenBank/DDBJ databases">
        <title>Genome-scale model development and genomic sequencing of the oleaginous clade Lipomyces.</title>
        <authorList>
            <consortium name="Lawrence Berkeley National Laboratory"/>
            <person name="Czajka J.J."/>
            <person name="Han Y."/>
            <person name="Kim J."/>
            <person name="Mondo S.J."/>
            <person name="Hofstad B.A."/>
            <person name="Robles A."/>
            <person name="Haridas S."/>
            <person name="Riley R."/>
            <person name="LaButti K."/>
            <person name="Pangilinan J."/>
            <person name="Andreopoulos W."/>
            <person name="Lipzen A."/>
            <person name="Yan J."/>
            <person name="Wang M."/>
            <person name="Ng V."/>
            <person name="Grigoriev I.V."/>
            <person name="Spatafora J.W."/>
            <person name="Magnuson J.K."/>
            <person name="Baker S.E."/>
            <person name="Pomraning K.R."/>
        </authorList>
    </citation>
    <scope>NUCLEOTIDE SEQUENCE [LARGE SCALE GENOMIC DNA]</scope>
    <source>
        <strain evidence="4 5">Phaff 52-87</strain>
    </source>
</reference>
<evidence type="ECO:0000256" key="1">
    <source>
        <dbReference type="ARBA" id="ARBA00005593"/>
    </source>
</evidence>
<evidence type="ECO:0000313" key="4">
    <source>
        <dbReference type="EMBL" id="KAK7208001.1"/>
    </source>
</evidence>
<dbReference type="InterPro" id="IPR017230">
    <property type="entry name" value="Mrs6"/>
</dbReference>
<evidence type="ECO:0000256" key="3">
    <source>
        <dbReference type="SAM" id="MobiDB-lite"/>
    </source>
</evidence>
<evidence type="ECO:0000256" key="2">
    <source>
        <dbReference type="PIRNR" id="PIRNR037514"/>
    </source>
</evidence>
<evidence type="ECO:0000313" key="5">
    <source>
        <dbReference type="Proteomes" id="UP001498771"/>
    </source>
</evidence>
<dbReference type="InterPro" id="IPR036188">
    <property type="entry name" value="FAD/NAD-bd_sf"/>
</dbReference>
<gene>
    <name evidence="4" type="ORF">BZA70DRAFT_272702</name>
</gene>
<dbReference type="RefSeq" id="XP_064771034.1">
    <property type="nucleotide sequence ID" value="XM_064911704.1"/>
</dbReference>
<organism evidence="4 5">
    <name type="scientific">Myxozyma melibiosi</name>
    <dbReference type="NCBI Taxonomy" id="54550"/>
    <lineage>
        <taxon>Eukaryota</taxon>
        <taxon>Fungi</taxon>
        <taxon>Dikarya</taxon>
        <taxon>Ascomycota</taxon>
        <taxon>Saccharomycotina</taxon>
        <taxon>Lipomycetes</taxon>
        <taxon>Lipomycetales</taxon>
        <taxon>Lipomycetaceae</taxon>
        <taxon>Myxozyma</taxon>
    </lineage>
</organism>
<keyword evidence="5" id="KW-1185">Reference proteome</keyword>
<sequence>MSATSSTAPPDTCDVLVYGSGLVESIAAAALAWQGTNVLHLDDNPYYGGLWASLNLEELKTWTDKINNPTANDTPFSNAYLYISRNLDPRKYAIDISPHVLFTRSDLLNLLIQSRVSRYLEFKPLGSFHTFEQDSFEKVPGSKEDIFTSQNLTLLTKRSLMRFMKFVVIWDETPDVWLEYKGKPISSFLKDKFSLDQPQIVELVHSIALLPSLSSPTELALDRIKRYLTSMQVYGNFPAMYSMYGSGGEIAQGFCRSAAVAGAVYRLGTKLSRFDDESGVAVLENGEKIKVTEKLITSHGLVPGDQEITRMVAVVEKDCKEWFAEGESAAIVVFPSDTLDGNRYAVQALVLGSGSGQVPTGQAVWYLSTQESGEQGRKDLFLALEKMEESILRESTEDFEFDVSEEDIAYLPNGMPVVSSVRLGESLRNFTPKESLKYLLKLTYTQKVTVAPQQNPSSKTIYVPAPSIDIVYDGILSQAQAVYESVTGTVEDFFDVDFEDEDDDATATGNPPDTSIRDVADMDDENLGDHQDFDEEVAGEMTI</sequence>
<dbReference type="PRINTS" id="PR00891">
    <property type="entry name" value="RABGDIREP"/>
</dbReference>
<accession>A0ABR1FDR4</accession>
<feature type="compositionally biased region" description="Acidic residues" evidence="3">
    <location>
        <begin position="521"/>
        <end position="543"/>
    </location>
</feature>
<protein>
    <recommendedName>
        <fullName evidence="2">Rab proteins geranylgeranyltransferase</fullName>
    </recommendedName>
</protein>
<dbReference type="PIRSF" id="PIRSF037514">
    <property type="entry name" value="Rab_ger_ger_transf_A_fun"/>
    <property type="match status" value="1"/>
</dbReference>
<dbReference type="PANTHER" id="PTHR11787:SF4">
    <property type="entry name" value="CHM, RAB ESCORT PROTEIN 1"/>
    <property type="match status" value="1"/>
</dbReference>
<comment type="caution">
    <text evidence="4">The sequence shown here is derived from an EMBL/GenBank/DDBJ whole genome shotgun (WGS) entry which is preliminary data.</text>
</comment>
<dbReference type="SUPFAM" id="SSF54373">
    <property type="entry name" value="FAD-linked reductases, C-terminal domain"/>
    <property type="match status" value="1"/>
</dbReference>
<dbReference type="InterPro" id="IPR018203">
    <property type="entry name" value="GDP_dissociation_inhibitor"/>
</dbReference>
<dbReference type="Gene3D" id="3.30.519.10">
    <property type="entry name" value="Guanine Nucleotide Dissociation Inhibitor, domain 2"/>
    <property type="match status" value="1"/>
</dbReference>
<dbReference type="SUPFAM" id="SSF51905">
    <property type="entry name" value="FAD/NAD(P)-binding domain"/>
    <property type="match status" value="1"/>
</dbReference>
<comment type="similarity">
    <text evidence="1 2">Belongs to the Rab GDI family.</text>
</comment>
<name>A0ABR1FDR4_9ASCO</name>
<proteinExistence type="inferred from homology"/>